<keyword evidence="8" id="KW-1185">Reference proteome</keyword>
<dbReference type="GO" id="GO:0019825">
    <property type="term" value="F:oxygen binding"/>
    <property type="evidence" value="ECO:0007669"/>
    <property type="project" value="InterPro"/>
</dbReference>
<dbReference type="CDD" id="cd00454">
    <property type="entry name" value="TrHb1_N"/>
    <property type="match status" value="1"/>
</dbReference>
<dbReference type="Proteomes" id="UP001177769">
    <property type="component" value="Chromosome"/>
</dbReference>
<dbReference type="KEGG" id="pais:PFX98_04625"/>
<dbReference type="Pfam" id="PF01152">
    <property type="entry name" value="Bac_globin"/>
    <property type="match status" value="1"/>
</dbReference>
<evidence type="ECO:0000256" key="2">
    <source>
        <dbReference type="ARBA" id="ARBA00022617"/>
    </source>
</evidence>
<dbReference type="GO" id="GO:0020037">
    <property type="term" value="F:heme binding"/>
    <property type="evidence" value="ECO:0007669"/>
    <property type="project" value="InterPro"/>
</dbReference>
<dbReference type="SUPFAM" id="SSF46458">
    <property type="entry name" value="Globin-like"/>
    <property type="match status" value="1"/>
</dbReference>
<dbReference type="InterPro" id="IPR001486">
    <property type="entry name" value="Hemoglobin_trunc"/>
</dbReference>
<dbReference type="GO" id="GO:0046872">
    <property type="term" value="F:metal ion binding"/>
    <property type="evidence" value="ECO:0007669"/>
    <property type="project" value="UniProtKB-KW"/>
</dbReference>
<reference evidence="7" key="1">
    <citation type="submission" date="2023-01" db="EMBL/GenBank/DDBJ databases">
        <title>Whole genome sequence of Paucibacter sp. S2-9 isolated from pond sediment.</title>
        <authorList>
            <person name="Jung J.Y."/>
        </authorList>
    </citation>
    <scope>NUCLEOTIDE SEQUENCE</scope>
    <source>
        <strain evidence="7">S2-9</strain>
    </source>
</reference>
<evidence type="ECO:0000256" key="4">
    <source>
        <dbReference type="ARBA" id="ARBA00023004"/>
    </source>
</evidence>
<dbReference type="InterPro" id="IPR009050">
    <property type="entry name" value="Globin-like_sf"/>
</dbReference>
<keyword evidence="6" id="KW-0732">Signal</keyword>
<keyword evidence="1" id="KW-0813">Transport</keyword>
<evidence type="ECO:0000256" key="6">
    <source>
        <dbReference type="SAM" id="SignalP"/>
    </source>
</evidence>
<evidence type="ECO:0000256" key="1">
    <source>
        <dbReference type="ARBA" id="ARBA00022448"/>
    </source>
</evidence>
<evidence type="ECO:0000256" key="5">
    <source>
        <dbReference type="PIRSR" id="PIRSR601486-1"/>
    </source>
</evidence>
<name>A0AA95ND77_9BURK</name>
<evidence type="ECO:0000256" key="3">
    <source>
        <dbReference type="ARBA" id="ARBA00022723"/>
    </source>
</evidence>
<dbReference type="EMBL" id="CP116346">
    <property type="protein sequence ID" value="WIT12897.1"/>
    <property type="molecule type" value="Genomic_DNA"/>
</dbReference>
<keyword evidence="3 5" id="KW-0479">Metal-binding</keyword>
<feature type="binding site" description="distal binding residue" evidence="5">
    <location>
        <position position="94"/>
    </location>
    <ligand>
        <name>heme</name>
        <dbReference type="ChEBI" id="CHEBI:30413"/>
    </ligand>
    <ligandPart>
        <name>Fe</name>
        <dbReference type="ChEBI" id="CHEBI:18248"/>
    </ligandPart>
</feature>
<keyword evidence="2 5" id="KW-0349">Heme</keyword>
<accession>A0AA95ND77</accession>
<proteinExistence type="predicted"/>
<sequence length="142" mass="15241">MKHHLSIAALALALHCLQAGAQAPRDELYQALGGKAGITRLNADFVPRLFNDARIKHIFKDANPNNLVEQLTDQICAASGGPCKYEGGAMKAVHADLGITHAHFNALVEDLQAAMDAAGIPFATQNRLLALLAPMHRDIVTR</sequence>
<protein>
    <submittedName>
        <fullName evidence="7">Group 1 truncated hemoglobin</fullName>
    </submittedName>
</protein>
<feature type="chain" id="PRO_5041739064" evidence="6">
    <location>
        <begin position="22"/>
        <end position="142"/>
    </location>
</feature>
<feature type="signal peptide" evidence="6">
    <location>
        <begin position="1"/>
        <end position="21"/>
    </location>
</feature>
<keyword evidence="4 5" id="KW-0408">Iron</keyword>
<dbReference type="Gene3D" id="1.10.490.10">
    <property type="entry name" value="Globins"/>
    <property type="match status" value="1"/>
</dbReference>
<dbReference type="RefSeq" id="WP_285233998.1">
    <property type="nucleotide sequence ID" value="NZ_CP116346.1"/>
</dbReference>
<gene>
    <name evidence="7" type="ORF">PFX98_04625</name>
</gene>
<dbReference type="InterPro" id="IPR012292">
    <property type="entry name" value="Globin/Proto"/>
</dbReference>
<organism evidence="7 8">
    <name type="scientific">Paucibacter sediminis</name>
    <dbReference type="NCBI Taxonomy" id="3019553"/>
    <lineage>
        <taxon>Bacteria</taxon>
        <taxon>Pseudomonadati</taxon>
        <taxon>Pseudomonadota</taxon>
        <taxon>Betaproteobacteria</taxon>
        <taxon>Burkholderiales</taxon>
        <taxon>Sphaerotilaceae</taxon>
        <taxon>Roseateles</taxon>
    </lineage>
</organism>
<dbReference type="AlphaFoldDB" id="A0AA95ND77"/>
<evidence type="ECO:0000313" key="8">
    <source>
        <dbReference type="Proteomes" id="UP001177769"/>
    </source>
</evidence>
<evidence type="ECO:0000313" key="7">
    <source>
        <dbReference type="EMBL" id="WIT12897.1"/>
    </source>
</evidence>